<feature type="domain" description="ABC transporter" evidence="5">
    <location>
        <begin position="19"/>
        <end position="256"/>
    </location>
</feature>
<name>A0A2N3KVH3_9PROT</name>
<keyword evidence="3" id="KW-0067">ATP-binding</keyword>
<sequence length="276" mass="30090">MTLPNDTAQNPANATSPFLAIHNLVKKFGENTVLDDVSLSLDRGQTMAIIGPSAAGKSVLLKCMAGVYGANQGSVLIEGKNITENDASNDASWTDRVGMLFQQNALFDSLPIWQNVCFQLIENGSLSRKQAKERAVELLGLVGLDADSATLRPADLSGGMQKRVGIARAIANNPEILLLDNPTAGLDPVLSNHIENMIETIAKKHKTTVITVTNDMEIARNRYDFLTMMHEGRVYWSGKRENISDAHNEHLTQMLKGSSQGPISMRTRNRGQHLVA</sequence>
<evidence type="ECO:0000256" key="2">
    <source>
        <dbReference type="ARBA" id="ARBA00022741"/>
    </source>
</evidence>
<dbReference type="Pfam" id="PF00005">
    <property type="entry name" value="ABC_tran"/>
    <property type="match status" value="1"/>
</dbReference>
<keyword evidence="1" id="KW-0813">Transport</keyword>
<dbReference type="GO" id="GO:0005524">
    <property type="term" value="F:ATP binding"/>
    <property type="evidence" value="ECO:0007669"/>
    <property type="project" value="UniProtKB-KW"/>
</dbReference>
<dbReference type="InterPro" id="IPR017871">
    <property type="entry name" value="ABC_transporter-like_CS"/>
</dbReference>
<dbReference type="SUPFAM" id="SSF52540">
    <property type="entry name" value="P-loop containing nucleoside triphosphate hydrolases"/>
    <property type="match status" value="1"/>
</dbReference>
<evidence type="ECO:0000313" key="7">
    <source>
        <dbReference type="Proteomes" id="UP000233597"/>
    </source>
</evidence>
<dbReference type="Gene3D" id="3.40.50.300">
    <property type="entry name" value="P-loop containing nucleotide triphosphate hydrolases"/>
    <property type="match status" value="1"/>
</dbReference>
<dbReference type="AlphaFoldDB" id="A0A2N3KVH3"/>
<gene>
    <name evidence="6" type="ORF">COO20_09550</name>
</gene>
<proteinExistence type="predicted"/>
<keyword evidence="2" id="KW-0547">Nucleotide-binding</keyword>
<dbReference type="InterPro" id="IPR003593">
    <property type="entry name" value="AAA+_ATPase"/>
</dbReference>
<dbReference type="Proteomes" id="UP000233597">
    <property type="component" value="Unassembled WGS sequence"/>
</dbReference>
<dbReference type="PANTHER" id="PTHR43023:SF3">
    <property type="entry name" value="PROTEIN TRIGALACTOSYLDIACYLGLYCEROL 3, CHLOROPLASTIC"/>
    <property type="match status" value="1"/>
</dbReference>
<dbReference type="SMART" id="SM00382">
    <property type="entry name" value="AAA"/>
    <property type="match status" value="1"/>
</dbReference>
<dbReference type="PANTHER" id="PTHR43023">
    <property type="entry name" value="PROTEIN TRIGALACTOSYLDIACYLGLYCEROL 3, CHLOROPLASTIC"/>
    <property type="match status" value="1"/>
</dbReference>
<dbReference type="InterPro" id="IPR003439">
    <property type="entry name" value="ABC_transporter-like_ATP-bd"/>
</dbReference>
<feature type="region of interest" description="Disordered" evidence="4">
    <location>
        <begin position="254"/>
        <end position="276"/>
    </location>
</feature>
<evidence type="ECO:0000259" key="5">
    <source>
        <dbReference type="PROSITE" id="PS50893"/>
    </source>
</evidence>
<comment type="caution">
    <text evidence="6">The sequence shown here is derived from an EMBL/GenBank/DDBJ whole genome shotgun (WGS) entry which is preliminary data.</text>
</comment>
<protein>
    <submittedName>
        <fullName evidence="6">Organic solvent ABC transporter</fullName>
    </submittedName>
</protein>
<dbReference type="OrthoDB" id="9802264at2"/>
<dbReference type="EMBL" id="NWTK01000005">
    <property type="protein sequence ID" value="PKR54527.1"/>
    <property type="molecule type" value="Genomic_DNA"/>
</dbReference>
<dbReference type="PROSITE" id="PS50893">
    <property type="entry name" value="ABC_TRANSPORTER_2"/>
    <property type="match status" value="1"/>
</dbReference>
<dbReference type="PROSITE" id="PS00211">
    <property type="entry name" value="ABC_TRANSPORTER_1"/>
    <property type="match status" value="1"/>
</dbReference>
<evidence type="ECO:0000256" key="4">
    <source>
        <dbReference type="SAM" id="MobiDB-lite"/>
    </source>
</evidence>
<accession>A0A2N3KVH3</accession>
<reference evidence="6 7" key="1">
    <citation type="submission" date="2017-09" db="EMBL/GenBank/DDBJ databases">
        <title>Biodiversity and function of Thalassospira species in the particle-attached aromatic-hydrocarbon-degrading consortia from the surface seawater of the South China Sea.</title>
        <authorList>
            <person name="Dong C."/>
            <person name="Liu R."/>
            <person name="Shao Z."/>
        </authorList>
    </citation>
    <scope>NUCLEOTIDE SEQUENCE [LARGE SCALE GENOMIC DNA]</scope>
    <source>
        <strain evidence="6 7">CSC1P2</strain>
    </source>
</reference>
<dbReference type="GO" id="GO:0016887">
    <property type="term" value="F:ATP hydrolysis activity"/>
    <property type="evidence" value="ECO:0007669"/>
    <property type="project" value="InterPro"/>
</dbReference>
<evidence type="ECO:0000313" key="6">
    <source>
        <dbReference type="EMBL" id="PKR54527.1"/>
    </source>
</evidence>
<evidence type="ECO:0000256" key="3">
    <source>
        <dbReference type="ARBA" id="ARBA00022840"/>
    </source>
</evidence>
<dbReference type="InterPro" id="IPR027417">
    <property type="entry name" value="P-loop_NTPase"/>
</dbReference>
<organism evidence="6 7">
    <name type="scientific">Thalassospira marina</name>
    <dbReference type="NCBI Taxonomy" id="2048283"/>
    <lineage>
        <taxon>Bacteria</taxon>
        <taxon>Pseudomonadati</taxon>
        <taxon>Pseudomonadota</taxon>
        <taxon>Alphaproteobacteria</taxon>
        <taxon>Rhodospirillales</taxon>
        <taxon>Thalassospiraceae</taxon>
        <taxon>Thalassospira</taxon>
    </lineage>
</organism>
<evidence type="ECO:0000256" key="1">
    <source>
        <dbReference type="ARBA" id="ARBA00022448"/>
    </source>
</evidence>
<feature type="compositionally biased region" description="Basic residues" evidence="4">
    <location>
        <begin position="267"/>
        <end position="276"/>
    </location>
</feature>
<dbReference type="RefSeq" id="WP_101266224.1">
    <property type="nucleotide sequence ID" value="NZ_NWTK01000005.1"/>
</dbReference>